<dbReference type="GO" id="GO:0003723">
    <property type="term" value="F:RNA binding"/>
    <property type="evidence" value="ECO:0007669"/>
    <property type="project" value="InterPro"/>
</dbReference>
<dbReference type="NCBIfam" id="TIGR00756">
    <property type="entry name" value="PPR"/>
    <property type="match status" value="1"/>
</dbReference>
<dbReference type="InterPro" id="IPR011990">
    <property type="entry name" value="TPR-like_helical_dom_sf"/>
</dbReference>
<feature type="repeat" description="PPR" evidence="2">
    <location>
        <begin position="15"/>
        <end position="49"/>
    </location>
</feature>
<dbReference type="InterPro" id="IPR046960">
    <property type="entry name" value="PPR_At4g14850-like_plant"/>
</dbReference>
<evidence type="ECO:0000256" key="2">
    <source>
        <dbReference type="PROSITE-ProRule" id="PRU00708"/>
    </source>
</evidence>
<proteinExistence type="predicted"/>
<reference evidence="4" key="1">
    <citation type="submission" date="2022-12" db="EMBL/GenBank/DDBJ databases">
        <title>Draft genome assemblies for two species of Escallonia (Escalloniales).</title>
        <authorList>
            <person name="Chanderbali A."/>
            <person name="Dervinis C."/>
            <person name="Anghel I."/>
            <person name="Soltis D."/>
            <person name="Soltis P."/>
            <person name="Zapata F."/>
        </authorList>
    </citation>
    <scope>NUCLEOTIDE SEQUENCE</scope>
    <source>
        <strain evidence="4">UCBG64.0493</strain>
        <tissue evidence="4">Leaf</tissue>
    </source>
</reference>
<dbReference type="PROSITE" id="PS51375">
    <property type="entry name" value="PPR"/>
    <property type="match status" value="1"/>
</dbReference>
<comment type="caution">
    <text evidence="4">The sequence shown here is derived from an EMBL/GenBank/DDBJ whole genome shotgun (WGS) entry which is preliminary data.</text>
</comment>
<evidence type="ECO:0000256" key="3">
    <source>
        <dbReference type="SAM" id="MobiDB-lite"/>
    </source>
</evidence>
<feature type="compositionally biased region" description="Low complexity" evidence="3">
    <location>
        <begin position="118"/>
        <end position="132"/>
    </location>
</feature>
<dbReference type="EMBL" id="JAVXUP010000121">
    <property type="protein sequence ID" value="KAK3037520.1"/>
    <property type="molecule type" value="Genomic_DNA"/>
</dbReference>
<protein>
    <recommendedName>
        <fullName evidence="6">Pentatricopeptide repeat-containing protein</fullName>
    </recommendedName>
</protein>
<keyword evidence="1" id="KW-0677">Repeat</keyword>
<dbReference type="PANTHER" id="PTHR47926">
    <property type="entry name" value="PENTATRICOPEPTIDE REPEAT-CONTAINING PROTEIN"/>
    <property type="match status" value="1"/>
</dbReference>
<name>A0AA88XF80_9ASTE</name>
<evidence type="ECO:0008006" key="6">
    <source>
        <dbReference type="Google" id="ProtNLM"/>
    </source>
</evidence>
<feature type="region of interest" description="Disordered" evidence="3">
    <location>
        <begin position="116"/>
        <end position="138"/>
    </location>
</feature>
<dbReference type="Proteomes" id="UP001188597">
    <property type="component" value="Unassembled WGS sequence"/>
</dbReference>
<dbReference type="Pfam" id="PF13041">
    <property type="entry name" value="PPR_2"/>
    <property type="match status" value="1"/>
</dbReference>
<accession>A0AA88XF80</accession>
<evidence type="ECO:0000256" key="1">
    <source>
        <dbReference type="ARBA" id="ARBA00022737"/>
    </source>
</evidence>
<sequence>MDYAVSIFHALNTPSSPAYNIMIRGLTLKRSPQEALHLFDKMPENCVRPDGFTFPRVLKACLRLRALEEGKQIHAQIVKSGFVSEGFVDNSLIHFYANCGETGVVRHHCLKQKKNRFGSSSISPRGGSPESSQTAIKELVPGDSGAKRAFSEAKTREGIMLLGGKIAEIY</sequence>
<keyword evidence="5" id="KW-1185">Reference proteome</keyword>
<dbReference type="GO" id="GO:0009451">
    <property type="term" value="P:RNA modification"/>
    <property type="evidence" value="ECO:0007669"/>
    <property type="project" value="InterPro"/>
</dbReference>
<evidence type="ECO:0000313" key="4">
    <source>
        <dbReference type="EMBL" id="KAK3037520.1"/>
    </source>
</evidence>
<dbReference type="PANTHER" id="PTHR47926:SF436">
    <property type="entry name" value="PENTATRICOPEPTIDE REPEAT-CONTAINING PROTEIN ELI1, CHLOROPLASTIC-LIKE ISOFORM X2"/>
    <property type="match status" value="1"/>
</dbReference>
<gene>
    <name evidence="4" type="ORF">RJ639_030328</name>
</gene>
<dbReference type="AlphaFoldDB" id="A0AA88XF80"/>
<organism evidence="4 5">
    <name type="scientific">Escallonia herrerae</name>
    <dbReference type="NCBI Taxonomy" id="1293975"/>
    <lineage>
        <taxon>Eukaryota</taxon>
        <taxon>Viridiplantae</taxon>
        <taxon>Streptophyta</taxon>
        <taxon>Embryophyta</taxon>
        <taxon>Tracheophyta</taxon>
        <taxon>Spermatophyta</taxon>
        <taxon>Magnoliopsida</taxon>
        <taxon>eudicotyledons</taxon>
        <taxon>Gunneridae</taxon>
        <taxon>Pentapetalae</taxon>
        <taxon>asterids</taxon>
        <taxon>campanulids</taxon>
        <taxon>Escalloniales</taxon>
        <taxon>Escalloniaceae</taxon>
        <taxon>Escallonia</taxon>
    </lineage>
</organism>
<dbReference type="InterPro" id="IPR002885">
    <property type="entry name" value="PPR_rpt"/>
</dbReference>
<evidence type="ECO:0000313" key="5">
    <source>
        <dbReference type="Proteomes" id="UP001188597"/>
    </source>
</evidence>
<dbReference type="Gene3D" id="1.25.40.10">
    <property type="entry name" value="Tetratricopeptide repeat domain"/>
    <property type="match status" value="1"/>
</dbReference>